<dbReference type="Gene3D" id="3.40.1360.10">
    <property type="match status" value="1"/>
</dbReference>
<feature type="coiled-coil region" evidence="15">
    <location>
        <begin position="572"/>
        <end position="599"/>
    </location>
</feature>
<keyword evidence="18" id="KW-1185">Reference proteome</keyword>
<comment type="similarity">
    <text evidence="12 13">Belongs to the DnaG primase family.</text>
</comment>
<evidence type="ECO:0000313" key="17">
    <source>
        <dbReference type="EMBL" id="KNY25455.1"/>
    </source>
</evidence>
<keyword evidence="6 12" id="KW-0479">Metal-binding</keyword>
<name>A0A0L6JIA5_9FIRM</name>
<dbReference type="HAMAP" id="MF_00974">
    <property type="entry name" value="DNA_primase_DnaG"/>
    <property type="match status" value="1"/>
</dbReference>
<evidence type="ECO:0000256" key="1">
    <source>
        <dbReference type="ARBA" id="ARBA00022478"/>
    </source>
</evidence>
<comment type="caution">
    <text evidence="17">The sequence shown here is derived from an EMBL/GenBank/DDBJ whole genome shotgun (WGS) entry which is preliminary data.</text>
</comment>
<keyword evidence="5 12" id="KW-0235">DNA replication</keyword>
<dbReference type="Pfam" id="PF01807">
    <property type="entry name" value="Zn_ribbon_DnaG"/>
    <property type="match status" value="1"/>
</dbReference>
<dbReference type="NCBIfam" id="TIGR01391">
    <property type="entry name" value="dnaG"/>
    <property type="match status" value="1"/>
</dbReference>
<accession>A0A0L6JIA5</accession>
<dbReference type="Gene3D" id="3.90.580.10">
    <property type="entry name" value="Zinc finger, CHC2-type domain"/>
    <property type="match status" value="1"/>
</dbReference>
<dbReference type="GO" id="GO:0000428">
    <property type="term" value="C:DNA-directed RNA polymerase complex"/>
    <property type="evidence" value="ECO:0007669"/>
    <property type="project" value="UniProtKB-KW"/>
</dbReference>
<dbReference type="EC" id="2.7.7.101" evidence="12"/>
<dbReference type="InterPro" id="IPR013264">
    <property type="entry name" value="DNAG_N"/>
</dbReference>
<dbReference type="InterPro" id="IPR006295">
    <property type="entry name" value="DNA_primase_DnaG"/>
</dbReference>
<evidence type="ECO:0000256" key="10">
    <source>
        <dbReference type="ARBA" id="ARBA00023125"/>
    </source>
</evidence>
<comment type="domain">
    <text evidence="12">Contains an N-terminal zinc-binding domain, a central core domain that contains the primase activity, and a C-terminal DnaB-binding domain.</text>
</comment>
<evidence type="ECO:0000256" key="9">
    <source>
        <dbReference type="ARBA" id="ARBA00022842"/>
    </source>
</evidence>
<dbReference type="RefSeq" id="WP_036943045.1">
    <property type="nucleotide sequence ID" value="NZ_JQKC01000020.1"/>
</dbReference>
<keyword evidence="3 12" id="KW-0808">Transferase</keyword>
<dbReference type="InterPro" id="IPR019475">
    <property type="entry name" value="DNA_primase_DnaB-bd"/>
</dbReference>
<dbReference type="InterPro" id="IPR050219">
    <property type="entry name" value="DnaG_primase"/>
</dbReference>
<keyword evidence="8 12" id="KW-0862">Zinc</keyword>
<evidence type="ECO:0000256" key="15">
    <source>
        <dbReference type="SAM" id="Coils"/>
    </source>
</evidence>
<dbReference type="eggNOG" id="COG0358">
    <property type="taxonomic scope" value="Bacteria"/>
</dbReference>
<proteinExistence type="inferred from homology"/>
<evidence type="ECO:0000256" key="11">
    <source>
        <dbReference type="ARBA" id="ARBA00023163"/>
    </source>
</evidence>
<dbReference type="InterPro" id="IPR002694">
    <property type="entry name" value="Znf_CHC2"/>
</dbReference>
<dbReference type="GO" id="GO:0003899">
    <property type="term" value="F:DNA-directed RNA polymerase activity"/>
    <property type="evidence" value="ECO:0007669"/>
    <property type="project" value="UniProtKB-UniRule"/>
</dbReference>
<keyword evidence="11 12" id="KW-0804">Transcription</keyword>
<dbReference type="Pfam" id="PF08275">
    <property type="entry name" value="DNAG_N"/>
    <property type="match status" value="1"/>
</dbReference>
<dbReference type="GO" id="GO:0005737">
    <property type="term" value="C:cytoplasm"/>
    <property type="evidence" value="ECO:0007669"/>
    <property type="project" value="TreeGrafter"/>
</dbReference>
<dbReference type="SUPFAM" id="SSF56731">
    <property type="entry name" value="DNA primase core"/>
    <property type="match status" value="1"/>
</dbReference>
<dbReference type="PROSITE" id="PS50880">
    <property type="entry name" value="TOPRIM"/>
    <property type="match status" value="1"/>
</dbReference>
<evidence type="ECO:0000256" key="7">
    <source>
        <dbReference type="ARBA" id="ARBA00022771"/>
    </source>
</evidence>
<evidence type="ECO:0000256" key="8">
    <source>
        <dbReference type="ARBA" id="ARBA00022833"/>
    </source>
</evidence>
<dbReference type="GO" id="GO:0003677">
    <property type="term" value="F:DNA binding"/>
    <property type="evidence" value="ECO:0007669"/>
    <property type="project" value="UniProtKB-KW"/>
</dbReference>
<keyword evidence="1 12" id="KW-0240">DNA-directed RNA polymerase</keyword>
<keyword evidence="15" id="KW-0175">Coiled coil</keyword>
<keyword evidence="4 12" id="KW-0548">Nucleotidyltransferase</keyword>
<dbReference type="AlphaFoldDB" id="A0A0L6JIA5"/>
<evidence type="ECO:0000256" key="2">
    <source>
        <dbReference type="ARBA" id="ARBA00022515"/>
    </source>
</evidence>
<dbReference type="SUPFAM" id="SSF57783">
    <property type="entry name" value="Zinc beta-ribbon"/>
    <property type="match status" value="1"/>
</dbReference>
<dbReference type="PIRSF" id="PIRSF002811">
    <property type="entry name" value="DnaG"/>
    <property type="match status" value="1"/>
</dbReference>
<comment type="catalytic activity">
    <reaction evidence="12">
        <text>ssDNA + n NTP = ssDNA/pppN(pN)n-1 hybrid + (n-1) diphosphate.</text>
        <dbReference type="EC" id="2.7.7.101"/>
    </reaction>
</comment>
<keyword evidence="9" id="KW-0460">Magnesium</keyword>
<dbReference type="Pfam" id="PF13155">
    <property type="entry name" value="Toprim_2"/>
    <property type="match status" value="1"/>
</dbReference>
<dbReference type="InterPro" id="IPR034151">
    <property type="entry name" value="TOPRIM_DnaG_bac"/>
</dbReference>
<dbReference type="CDD" id="cd03364">
    <property type="entry name" value="TOPRIM_DnaG_primases"/>
    <property type="match status" value="1"/>
</dbReference>
<feature type="zinc finger region" description="CHC2-type" evidence="12 14">
    <location>
        <begin position="38"/>
        <end position="62"/>
    </location>
</feature>
<dbReference type="InterPro" id="IPR036977">
    <property type="entry name" value="DNA_primase_Znf_CHC2"/>
</dbReference>
<dbReference type="PANTHER" id="PTHR30313:SF2">
    <property type="entry name" value="DNA PRIMASE"/>
    <property type="match status" value="1"/>
</dbReference>
<dbReference type="EMBL" id="LGTC01000001">
    <property type="protein sequence ID" value="KNY25455.1"/>
    <property type="molecule type" value="Genomic_DNA"/>
</dbReference>
<protein>
    <recommendedName>
        <fullName evidence="12 13">DNA primase</fullName>
        <ecNumber evidence="12">2.7.7.101</ecNumber>
    </recommendedName>
</protein>
<dbReference type="PATRIC" id="fig|398512.5.peg.740"/>
<keyword evidence="7 12" id="KW-0863">Zinc-finger</keyword>
<keyword evidence="2 12" id="KW-0639">Primosome</keyword>
<dbReference type="Gene3D" id="3.90.980.10">
    <property type="entry name" value="DNA primase, catalytic core, N-terminal domain"/>
    <property type="match status" value="1"/>
</dbReference>
<evidence type="ECO:0000256" key="13">
    <source>
        <dbReference type="PIRNR" id="PIRNR002811"/>
    </source>
</evidence>
<dbReference type="SMART" id="SM00400">
    <property type="entry name" value="ZnF_CHCC"/>
    <property type="match status" value="1"/>
</dbReference>
<evidence type="ECO:0000256" key="3">
    <source>
        <dbReference type="ARBA" id="ARBA00022679"/>
    </source>
</evidence>
<evidence type="ECO:0000256" key="6">
    <source>
        <dbReference type="ARBA" id="ARBA00022723"/>
    </source>
</evidence>
<evidence type="ECO:0000259" key="16">
    <source>
        <dbReference type="PROSITE" id="PS50880"/>
    </source>
</evidence>
<keyword evidence="10 12" id="KW-0238">DNA-binding</keyword>
<dbReference type="GO" id="GO:0006269">
    <property type="term" value="P:DNA replication, synthesis of primer"/>
    <property type="evidence" value="ECO:0007669"/>
    <property type="project" value="UniProtKB-UniRule"/>
</dbReference>
<comment type="function">
    <text evidence="12 13">RNA polymerase that catalyzes the synthesis of short RNA molecules used as primers for DNA polymerase during DNA replication.</text>
</comment>
<dbReference type="FunFam" id="3.90.980.10:FF:000001">
    <property type="entry name" value="DNA primase"/>
    <property type="match status" value="1"/>
</dbReference>
<dbReference type="Gene3D" id="1.10.860.10">
    <property type="entry name" value="DNAb Helicase, Chain A"/>
    <property type="match status" value="1"/>
</dbReference>
<dbReference type="FunFam" id="3.40.1360.10:FF:000002">
    <property type="entry name" value="DNA primase"/>
    <property type="match status" value="1"/>
</dbReference>
<dbReference type="STRING" id="398512.Bccel_0715"/>
<reference evidence="18" key="1">
    <citation type="submission" date="2015-07" db="EMBL/GenBank/DDBJ databases">
        <title>Near-Complete Genome Sequence of the Cellulolytic Bacterium Bacteroides (Pseudobacteroides) cellulosolvens ATCC 35603.</title>
        <authorList>
            <person name="Dassa B."/>
            <person name="Utturkar S.M."/>
            <person name="Klingeman D.M."/>
            <person name="Hurt R.A."/>
            <person name="Keller M."/>
            <person name="Xu J."/>
            <person name="Reddy Y.H.K."/>
            <person name="Borovok I."/>
            <person name="Grinberg I.R."/>
            <person name="Lamed R."/>
            <person name="Zhivin O."/>
            <person name="Bayer E.A."/>
            <person name="Brown S.D."/>
        </authorList>
    </citation>
    <scope>NUCLEOTIDE SEQUENCE [LARGE SCALE GENOMIC DNA]</scope>
    <source>
        <strain evidence="18">DSM 2933</strain>
    </source>
</reference>
<evidence type="ECO:0000256" key="5">
    <source>
        <dbReference type="ARBA" id="ARBA00022705"/>
    </source>
</evidence>
<comment type="cofactor">
    <cofactor evidence="12 13 14">
        <name>Zn(2+)</name>
        <dbReference type="ChEBI" id="CHEBI:29105"/>
    </cofactor>
    <text evidence="12 13 14">Binds 1 zinc ion per monomer.</text>
</comment>
<dbReference type="Pfam" id="PF10410">
    <property type="entry name" value="DnaB_bind"/>
    <property type="match status" value="1"/>
</dbReference>
<evidence type="ECO:0000256" key="4">
    <source>
        <dbReference type="ARBA" id="ARBA00022695"/>
    </source>
</evidence>
<organism evidence="17 18">
    <name type="scientific">Pseudobacteroides cellulosolvens ATCC 35603 = DSM 2933</name>
    <dbReference type="NCBI Taxonomy" id="398512"/>
    <lineage>
        <taxon>Bacteria</taxon>
        <taxon>Bacillati</taxon>
        <taxon>Bacillota</taxon>
        <taxon>Clostridia</taxon>
        <taxon>Eubacteriales</taxon>
        <taxon>Oscillospiraceae</taxon>
        <taxon>Pseudobacteroides</taxon>
    </lineage>
</organism>
<gene>
    <name evidence="12" type="primary">dnaG</name>
    <name evidence="17" type="ORF">Bccel_0715</name>
</gene>
<dbReference type="Proteomes" id="UP000036923">
    <property type="component" value="Unassembled WGS sequence"/>
</dbReference>
<evidence type="ECO:0000256" key="12">
    <source>
        <dbReference type="HAMAP-Rule" id="MF_00974"/>
    </source>
</evidence>
<dbReference type="OrthoDB" id="9803773at2"/>
<dbReference type="InterPro" id="IPR030846">
    <property type="entry name" value="DnaG_bac"/>
</dbReference>
<dbReference type="PANTHER" id="PTHR30313">
    <property type="entry name" value="DNA PRIMASE"/>
    <property type="match status" value="1"/>
</dbReference>
<sequence length="603" mass="68976">MRLSDEQIEEIRINNDIVDVIGEYVRLERKGQYLFGLCPFHKEKTPSFSVTPSRQMFRCFGCGKGGNVFHFIMNAENLDFIEAVRLLADRARIQLPEGDSEEEKRTQKLKQEILKINVETARFFHKQLNSPKGEIALKYLNNRKISENTIRKFGIGYSLDDWDLLHKHLSTLGFSYEALKESGLLIPNKNGGYFDRFRGRVIFPIFDLRGNVIGFGGRIIGDAKTDNMGYKEPKYMNSPETLVYNKGRNLYALNYAKNSGDNTLIIVEGYMDVISLHQNGIINTVASLGTALTESQGRILKKYAEEIIICYDADMAGQSAAMRGLDLLNDIGCNVKVLTVPDGKDPDEFIKKNGQAAFRKLIEGSLSLIEYKIKYLKNQIDVETTDGKLKFLNKTADVLTKVDNRLEREINIKKLSKDYGISEESLYAEVMKRTKPKGEIKKSIIDMKGFKDNKSVNNSENRDLDKLIHLERMLIMLFSIDNSVYKLIKDRINRDYFIDENRQIASIVLDKLENNKGIVAAELFSVIGTEAANEYSRIIQDECNFEDNKKAVLDILKKIEIIKLEKRRKEILELLSGKNDLIEGDVEQLKEELKLLLQKQKSL</sequence>
<feature type="domain" description="Toprim" evidence="16">
    <location>
        <begin position="262"/>
        <end position="343"/>
    </location>
</feature>
<evidence type="ECO:0000256" key="14">
    <source>
        <dbReference type="PIRSR" id="PIRSR002811-1"/>
    </source>
</evidence>
<dbReference type="GO" id="GO:0008270">
    <property type="term" value="F:zinc ion binding"/>
    <property type="evidence" value="ECO:0007669"/>
    <property type="project" value="UniProtKB-UniRule"/>
</dbReference>
<comment type="subunit">
    <text evidence="12">Monomer. Interacts with DnaB.</text>
</comment>
<dbReference type="SMART" id="SM00493">
    <property type="entry name" value="TOPRIM"/>
    <property type="match status" value="1"/>
</dbReference>
<evidence type="ECO:0000313" key="18">
    <source>
        <dbReference type="Proteomes" id="UP000036923"/>
    </source>
</evidence>
<dbReference type="InterPro" id="IPR037068">
    <property type="entry name" value="DNA_primase_core_N_sf"/>
</dbReference>
<dbReference type="InterPro" id="IPR016136">
    <property type="entry name" value="DNA_helicase_N/primase_C"/>
</dbReference>
<dbReference type="GO" id="GO:1990077">
    <property type="term" value="C:primosome complex"/>
    <property type="evidence" value="ECO:0007669"/>
    <property type="project" value="UniProtKB-KW"/>
</dbReference>
<dbReference type="FunFam" id="3.90.580.10:FF:000001">
    <property type="entry name" value="DNA primase"/>
    <property type="match status" value="1"/>
</dbReference>
<dbReference type="InterPro" id="IPR006171">
    <property type="entry name" value="TOPRIM_dom"/>
</dbReference>